<sequence>MSQARGLNYSIEEEKTLCRTWLSTSGDGGTGTSQSGCEFYGRVKVTFDEELRQTG</sequence>
<dbReference type="Proteomes" id="UP000488956">
    <property type="component" value="Unassembled WGS sequence"/>
</dbReference>
<evidence type="ECO:0000313" key="2">
    <source>
        <dbReference type="Proteomes" id="UP000488956"/>
    </source>
</evidence>
<reference evidence="1 2" key="1">
    <citation type="submission" date="2018-09" db="EMBL/GenBank/DDBJ databases">
        <title>Genomic investigation of the strawberry pathogen Phytophthora fragariae indicates pathogenicity is determined by transcriptional variation in three key races.</title>
        <authorList>
            <person name="Adams T.M."/>
            <person name="Armitage A.D."/>
            <person name="Sobczyk M.K."/>
            <person name="Bates H.J."/>
            <person name="Dunwell J.M."/>
            <person name="Nellist C.F."/>
            <person name="Harrison R.J."/>
        </authorList>
    </citation>
    <scope>NUCLEOTIDE SEQUENCE [LARGE SCALE GENOMIC DNA]</scope>
    <source>
        <strain evidence="1 2">ONT-3</strain>
    </source>
</reference>
<name>A0A6G0JRP0_9STRA</name>
<evidence type="ECO:0000313" key="1">
    <source>
        <dbReference type="EMBL" id="KAE9065356.1"/>
    </source>
</evidence>
<dbReference type="EMBL" id="QXFX01004128">
    <property type="protein sequence ID" value="KAE9065356.1"/>
    <property type="molecule type" value="Genomic_DNA"/>
</dbReference>
<proteinExistence type="predicted"/>
<protein>
    <submittedName>
        <fullName evidence="1">Uncharacterized protein</fullName>
    </submittedName>
</protein>
<organism evidence="1 2">
    <name type="scientific">Phytophthora fragariae</name>
    <dbReference type="NCBI Taxonomy" id="53985"/>
    <lineage>
        <taxon>Eukaryota</taxon>
        <taxon>Sar</taxon>
        <taxon>Stramenopiles</taxon>
        <taxon>Oomycota</taxon>
        <taxon>Peronosporomycetes</taxon>
        <taxon>Peronosporales</taxon>
        <taxon>Peronosporaceae</taxon>
        <taxon>Phytophthora</taxon>
    </lineage>
</organism>
<gene>
    <name evidence="1" type="ORF">PF010_g28233</name>
</gene>
<feature type="non-terminal residue" evidence="1">
    <location>
        <position position="55"/>
    </location>
</feature>
<comment type="caution">
    <text evidence="1">The sequence shown here is derived from an EMBL/GenBank/DDBJ whole genome shotgun (WGS) entry which is preliminary data.</text>
</comment>
<accession>A0A6G0JRP0</accession>
<dbReference type="AlphaFoldDB" id="A0A6G0JRP0"/>